<evidence type="ECO:0000259" key="8">
    <source>
        <dbReference type="Pfam" id="PF00924"/>
    </source>
</evidence>
<protein>
    <submittedName>
        <fullName evidence="10">Mechanosensitive ion channel</fullName>
    </submittedName>
</protein>
<dbReference type="Pfam" id="PF00924">
    <property type="entry name" value="MS_channel_2nd"/>
    <property type="match status" value="1"/>
</dbReference>
<dbReference type="InterPro" id="IPR006686">
    <property type="entry name" value="MscS_channel_CS"/>
</dbReference>
<gene>
    <name evidence="10" type="ORF">H7U35_01520</name>
</gene>
<keyword evidence="11" id="KW-1185">Reference proteome</keyword>
<feature type="domain" description="Mechanosensitive ion channel MscS C-terminal" evidence="9">
    <location>
        <begin position="188"/>
        <end position="269"/>
    </location>
</feature>
<organism evidence="10 11">
    <name type="scientific">Mediterranea massiliensis</name>
    <dbReference type="NCBI Taxonomy" id="1841865"/>
    <lineage>
        <taxon>Bacteria</taxon>
        <taxon>Pseudomonadati</taxon>
        <taxon>Bacteroidota</taxon>
        <taxon>Bacteroidia</taxon>
        <taxon>Bacteroidales</taxon>
        <taxon>Bacteroidaceae</taxon>
        <taxon>Mediterranea</taxon>
    </lineage>
</organism>
<dbReference type="InterPro" id="IPR049278">
    <property type="entry name" value="MS_channel_C"/>
</dbReference>
<keyword evidence="4 7" id="KW-0812">Transmembrane</keyword>
<evidence type="ECO:0000256" key="6">
    <source>
        <dbReference type="ARBA" id="ARBA00023136"/>
    </source>
</evidence>
<name>A0ABS2DWM9_9BACT</name>
<feature type="domain" description="Mechanosensitive ion channel MscS" evidence="8">
    <location>
        <begin position="116"/>
        <end position="181"/>
    </location>
</feature>
<accession>A0ABS2DWM9</accession>
<dbReference type="SUPFAM" id="SSF82689">
    <property type="entry name" value="Mechanosensitive channel protein MscS (YggB), C-terminal domain"/>
    <property type="match status" value="1"/>
</dbReference>
<evidence type="ECO:0000256" key="3">
    <source>
        <dbReference type="ARBA" id="ARBA00022475"/>
    </source>
</evidence>
<evidence type="ECO:0000313" key="10">
    <source>
        <dbReference type="EMBL" id="MBM6733908.1"/>
    </source>
</evidence>
<dbReference type="Gene3D" id="3.30.70.100">
    <property type="match status" value="1"/>
</dbReference>
<dbReference type="InterPro" id="IPR023408">
    <property type="entry name" value="MscS_beta-dom_sf"/>
</dbReference>
<dbReference type="Pfam" id="PF05552">
    <property type="entry name" value="MS_channel_1st_1"/>
    <property type="match status" value="1"/>
</dbReference>
<dbReference type="InterPro" id="IPR045275">
    <property type="entry name" value="MscS_archaea/bacteria_type"/>
</dbReference>
<evidence type="ECO:0000256" key="5">
    <source>
        <dbReference type="ARBA" id="ARBA00022989"/>
    </source>
</evidence>
<dbReference type="InterPro" id="IPR010920">
    <property type="entry name" value="LSM_dom_sf"/>
</dbReference>
<dbReference type="RefSeq" id="WP_205094450.1">
    <property type="nucleotide sequence ID" value="NZ_JACLYZ010000002.1"/>
</dbReference>
<comment type="caution">
    <text evidence="10">The sequence shown here is derived from an EMBL/GenBank/DDBJ whole genome shotgun (WGS) entry which is preliminary data.</text>
</comment>
<dbReference type="InterPro" id="IPR008910">
    <property type="entry name" value="MSC_TM_helix"/>
</dbReference>
<dbReference type="Pfam" id="PF21082">
    <property type="entry name" value="MS_channel_3rd"/>
    <property type="match status" value="1"/>
</dbReference>
<dbReference type="Gene3D" id="1.10.287.1260">
    <property type="match status" value="1"/>
</dbReference>
<dbReference type="Proteomes" id="UP000766986">
    <property type="component" value="Unassembled WGS sequence"/>
</dbReference>
<evidence type="ECO:0000256" key="4">
    <source>
        <dbReference type="ARBA" id="ARBA00022692"/>
    </source>
</evidence>
<dbReference type="PANTHER" id="PTHR30221">
    <property type="entry name" value="SMALL-CONDUCTANCE MECHANOSENSITIVE CHANNEL"/>
    <property type="match status" value="1"/>
</dbReference>
<keyword evidence="6 7" id="KW-0472">Membrane</keyword>
<keyword evidence="3" id="KW-1003">Cell membrane</keyword>
<keyword evidence="5 7" id="KW-1133">Transmembrane helix</keyword>
<evidence type="ECO:0000256" key="2">
    <source>
        <dbReference type="ARBA" id="ARBA00008017"/>
    </source>
</evidence>
<evidence type="ECO:0000313" key="11">
    <source>
        <dbReference type="Proteomes" id="UP000766986"/>
    </source>
</evidence>
<dbReference type="InterPro" id="IPR011066">
    <property type="entry name" value="MscS_channel_C_sf"/>
</dbReference>
<evidence type="ECO:0000256" key="1">
    <source>
        <dbReference type="ARBA" id="ARBA00004651"/>
    </source>
</evidence>
<evidence type="ECO:0000259" key="9">
    <source>
        <dbReference type="Pfam" id="PF21082"/>
    </source>
</evidence>
<dbReference type="EMBL" id="JACLYZ010000002">
    <property type="protein sequence ID" value="MBM6733908.1"/>
    <property type="molecule type" value="Genomic_DNA"/>
</dbReference>
<dbReference type="SUPFAM" id="SSF50182">
    <property type="entry name" value="Sm-like ribonucleoproteins"/>
    <property type="match status" value="1"/>
</dbReference>
<dbReference type="InterPro" id="IPR011014">
    <property type="entry name" value="MscS_channel_TM-2"/>
</dbReference>
<evidence type="ECO:0000256" key="7">
    <source>
        <dbReference type="SAM" id="Phobius"/>
    </source>
</evidence>
<dbReference type="Gene3D" id="2.30.30.60">
    <property type="match status" value="1"/>
</dbReference>
<comment type="similarity">
    <text evidence="2">Belongs to the MscS (TC 1.A.23) family.</text>
</comment>
<feature type="transmembrane region" description="Helical" evidence="7">
    <location>
        <begin position="98"/>
        <end position="128"/>
    </location>
</feature>
<dbReference type="SUPFAM" id="SSF82861">
    <property type="entry name" value="Mechanosensitive channel protein MscS (YggB), transmembrane region"/>
    <property type="match status" value="1"/>
</dbReference>
<feature type="transmembrane region" description="Helical" evidence="7">
    <location>
        <begin position="73"/>
        <end position="92"/>
    </location>
</feature>
<dbReference type="InterPro" id="IPR006685">
    <property type="entry name" value="MscS_channel_2nd"/>
</dbReference>
<reference evidence="10 11" key="1">
    <citation type="journal article" date="2021" name="Sci. Rep.">
        <title>The distribution of antibiotic resistance genes in chicken gut microbiota commensals.</title>
        <authorList>
            <person name="Juricova H."/>
            <person name="Matiasovicova J."/>
            <person name="Kubasova T."/>
            <person name="Cejkova D."/>
            <person name="Rychlik I."/>
        </authorList>
    </citation>
    <scope>NUCLEOTIDE SEQUENCE [LARGE SCALE GENOMIC DNA]</scope>
    <source>
        <strain evidence="10 11">An772</strain>
    </source>
</reference>
<comment type="subcellular location">
    <subcellularLocation>
        <location evidence="1">Cell membrane</location>
        <topology evidence="1">Multi-pass membrane protein</topology>
    </subcellularLocation>
</comment>
<dbReference type="PROSITE" id="PS01246">
    <property type="entry name" value="UPF0003"/>
    <property type="match status" value="1"/>
</dbReference>
<dbReference type="PANTHER" id="PTHR30221:SF1">
    <property type="entry name" value="SMALL-CONDUCTANCE MECHANOSENSITIVE CHANNEL"/>
    <property type="match status" value="1"/>
</dbReference>
<proteinExistence type="inferred from homology"/>
<sequence>MMFSLLSAASVINVENLLDRLLTYGIELGKSLLAALVIYIVGRFIIKYIMRFVTSVMVKRKMEISVQTFLRSLLKIVLNLILAFAIISKLGVETTSFAALLASAGVAIGMALSGNLSNFAGGLIILVFKPFKVGDYIEAIGESGTVKEIQIFHTLIATVDNKMIYIPNGSLSSNAVTNYNKQETRRLEWVFGVEYGEDVQKVRAVLQRIIDADPRILTTPAPMIVLKTLNASSVDIMVRAWTKTENYWDVLFEVNELVYDTFNKEGIGFPFPQLTVHQAKD</sequence>